<dbReference type="eggNOG" id="COG5492">
    <property type="taxonomic scope" value="Bacteria"/>
</dbReference>
<name>A0A069QFN9_HOYLO</name>
<dbReference type="RefSeq" id="WP_018966777.1">
    <property type="nucleotide sequence ID" value="NZ_KB899211.1"/>
</dbReference>
<dbReference type="PATRIC" id="fig|1122985.7.peg.2337"/>
<gene>
    <name evidence="1" type="ORF">HMPREF1991_02256</name>
</gene>
<accession>A0A069QFN9</accession>
<reference evidence="1 2" key="1">
    <citation type="submission" date="2013-08" db="EMBL/GenBank/DDBJ databases">
        <authorList>
            <person name="Weinstock G."/>
            <person name="Sodergren E."/>
            <person name="Wylie T."/>
            <person name="Fulton L."/>
            <person name="Fulton R."/>
            <person name="Fronick C."/>
            <person name="O'Laughlin M."/>
            <person name="Godfrey J."/>
            <person name="Miner T."/>
            <person name="Herter B."/>
            <person name="Appelbaum E."/>
            <person name="Cordes M."/>
            <person name="Lek S."/>
            <person name="Wollam A."/>
            <person name="Pepin K.H."/>
            <person name="Palsikar V.B."/>
            <person name="Mitreva M."/>
            <person name="Wilson R.K."/>
        </authorList>
    </citation>
    <scope>NUCLEOTIDE SEQUENCE [LARGE SCALE GENOMIC DNA]</scope>
    <source>
        <strain evidence="1 2">ATCC 15930</strain>
    </source>
</reference>
<dbReference type="InterPro" id="IPR053139">
    <property type="entry name" value="Surface_bspA-like"/>
</dbReference>
<dbReference type="PANTHER" id="PTHR45661:SF3">
    <property type="entry name" value="IG-LIKE DOMAIN-CONTAINING PROTEIN"/>
    <property type="match status" value="1"/>
</dbReference>
<protein>
    <recommendedName>
        <fullName evidence="3">Leucine Rich repeat-containing domain protein</fullName>
    </recommendedName>
</protein>
<organism evidence="1 2">
    <name type="scientific">Hoylesella loescheii DSM 19665 = JCM 12249 = ATCC 15930</name>
    <dbReference type="NCBI Taxonomy" id="1122985"/>
    <lineage>
        <taxon>Bacteria</taxon>
        <taxon>Pseudomonadati</taxon>
        <taxon>Bacteroidota</taxon>
        <taxon>Bacteroidia</taxon>
        <taxon>Bacteroidales</taxon>
        <taxon>Prevotellaceae</taxon>
        <taxon>Hoylesella</taxon>
    </lineage>
</organism>
<dbReference type="AlphaFoldDB" id="A0A069QFN9"/>
<dbReference type="EMBL" id="JNGW01000097">
    <property type="protein sequence ID" value="KDR51648.1"/>
    <property type="molecule type" value="Genomic_DNA"/>
</dbReference>
<evidence type="ECO:0008006" key="3">
    <source>
        <dbReference type="Google" id="ProtNLM"/>
    </source>
</evidence>
<dbReference type="Gene3D" id="3.80.10.10">
    <property type="entry name" value="Ribonuclease Inhibitor"/>
    <property type="match status" value="6"/>
</dbReference>
<dbReference type="InterPro" id="IPR032675">
    <property type="entry name" value="LRR_dom_sf"/>
</dbReference>
<proteinExistence type="predicted"/>
<dbReference type="HOGENOM" id="CLU_009157_0_0_10"/>
<evidence type="ECO:0000313" key="2">
    <source>
        <dbReference type="Proteomes" id="UP000027442"/>
    </source>
</evidence>
<dbReference type="PANTHER" id="PTHR45661">
    <property type="entry name" value="SURFACE ANTIGEN"/>
    <property type="match status" value="1"/>
</dbReference>
<sequence length="1125" mass="123332">MLLLTAIPILGFSQTNGEVITRDGKTYKVISAADATLAYLGNTPAATGHLVIPETVLINSGVTYTVTETDYDALYRCYGITSVQLPSTIKKIGPNSFPGARLTTMNIPASLEEIHESAWASINGLPKFNVDASSTKFSADQAGALYSKDKKTLYGVPSNVALNNGVYTVDENVETIIKAVFLDIPNLKKIVFPKNLKDIKEGYPTIAPTSSITEFDITSGGTTDFKVIDGVLFKGTELVLYPRSKQTTPYQVPAGIKSVARYAISNSSFMQAIDLNEVTKLADAAIYAAAELTSITLPKGIKPFDAATKEGLYEGCFEACQKIAEYKVPAENNYFSAKDGVIYSKDEQTLYFYPPSKTGDTYIIPGTVKTIGSRAFQGSKFIKTMNIPKNVVTINPEAFREITELESVTYDPESEINKIAYYTFRGCTKLKEVTLPKKLNELDEVFYLCSNLETVNIPAGATLKTIKSQALKTNTKLKAFNFLGECALTEIQDNAFVGLKDLKTFNFPKSVTAIGTNAFGGCHSLETVSFDKDAEIVAIGSGAFADCGLKNFNVPKKVSKIEREAFRNCTALSEVNITETTTEISPEAFKYCTNLTDINVDKKNTVYSSVDGYLLSQNKEKLIIFPTGKANDQFTLLPPSITAIGEYAFYDCKKLKNVTIPNKVTSIGKRAFGLCDNLNTVTFLCDQMINPANIAQGTNAMAFDDGTQQTQNAFGRIHINVRQDKLAQYKADEFYKKFASTSPSFTDGTEEYIAVSDKAVNLLSTTRTDYTFVLPTEVEHSGTKYAVSLIGDYAFQNAPNNIKEVVVKSNVKYIGAKAFIPNAGNIESVFFIESAPTKSMLSTTRFELDETKNNYNEFADNTRIYVKKSALTAYQTAWKKMVYDTATGTEKVSDFNFTSRIDYKIKDVKIATKYGTFAREFDTDFSDYYATNNNTKIAAFVAGSKIENGPADYGTATMHIRMTSIDVNGGAADSYAYVPAKTGVLLKVLDSNVAATPADFYYTIGEKDNTTYNVTKNIMNGVTVNPTNVAATASSPVYVMQRGAFQKVTTNISNFSVHKAYLKLNNPSGAKVIFHFDDDATTGIEDITIDGENKGNDTFYNLNGQRVSNPQRGIYIHNGKKVIIK</sequence>
<evidence type="ECO:0000313" key="1">
    <source>
        <dbReference type="EMBL" id="KDR51648.1"/>
    </source>
</evidence>
<comment type="caution">
    <text evidence="1">The sequence shown here is derived from an EMBL/GenBank/DDBJ whole genome shotgun (WGS) entry which is preliminary data.</text>
</comment>
<dbReference type="InterPro" id="IPR026906">
    <property type="entry name" value="LRR_5"/>
</dbReference>
<dbReference type="Proteomes" id="UP000027442">
    <property type="component" value="Unassembled WGS sequence"/>
</dbReference>
<dbReference type="SUPFAM" id="SSF52058">
    <property type="entry name" value="L domain-like"/>
    <property type="match status" value="2"/>
</dbReference>
<dbReference type="Pfam" id="PF13306">
    <property type="entry name" value="LRR_5"/>
    <property type="match status" value="7"/>
</dbReference>
<keyword evidence="2" id="KW-1185">Reference proteome</keyword>